<evidence type="ECO:0000256" key="5">
    <source>
        <dbReference type="ARBA" id="ARBA00022777"/>
    </source>
</evidence>
<feature type="domain" description="Aminoglycoside phosphotransferase" evidence="10">
    <location>
        <begin position="27"/>
        <end position="257"/>
    </location>
</feature>
<dbReference type="CDD" id="cd05153">
    <property type="entry name" value="HomoserineK_II"/>
    <property type="match status" value="1"/>
</dbReference>
<dbReference type="InterPro" id="IPR050249">
    <property type="entry name" value="Pseudomonas-type_ThrB"/>
</dbReference>
<keyword evidence="2 8" id="KW-0808">Transferase</keyword>
<dbReference type="InterPro" id="IPR002575">
    <property type="entry name" value="Aminoglycoside_PTrfase"/>
</dbReference>
<dbReference type="SUPFAM" id="SSF56112">
    <property type="entry name" value="Protein kinase-like (PK-like)"/>
    <property type="match status" value="1"/>
</dbReference>
<dbReference type="Pfam" id="PF01636">
    <property type="entry name" value="APH"/>
    <property type="match status" value="1"/>
</dbReference>
<evidence type="ECO:0000256" key="8">
    <source>
        <dbReference type="HAMAP-Rule" id="MF_00301"/>
    </source>
</evidence>
<dbReference type="Proteomes" id="UP001139104">
    <property type="component" value="Unassembled WGS sequence"/>
</dbReference>
<evidence type="ECO:0000256" key="3">
    <source>
        <dbReference type="ARBA" id="ARBA00022697"/>
    </source>
</evidence>
<dbReference type="NCBIfam" id="NF003558">
    <property type="entry name" value="PRK05231.1"/>
    <property type="match status" value="1"/>
</dbReference>
<evidence type="ECO:0000313" key="12">
    <source>
        <dbReference type="Proteomes" id="UP001139104"/>
    </source>
</evidence>
<proteinExistence type="inferred from homology"/>
<sequence length="321" mass="35314">MAVYTDVTDEALFAFLSAYDLGAVLSFKGIAEGVENSNFLLHCEAGRFILTLYEKRVRPNDLPFFIGLMEHLAAKKLSCPLPVKRRDGEALGTLAGRPAAIVTFLDGVSVRKPEARQCAETGRALAQLHLAGGDFGLFRRNALSVAHWPELFAASRARADEVSPGLAQEIAAELDSLERLWPCDLPQGVIHADLFPDNVFFIGPKLSGLIDFYFACNDALAYDLAICLNAWCFEPDGSFNATKGRALLQGYQSLRPLEDVERGALPVLARGAAMRFLLTRLYDWLNVPPGALVKPKNPLEYLSKLRFHQTIDNAGEYGLIE</sequence>
<keyword evidence="12" id="KW-1185">Reference proteome</keyword>
<dbReference type="EC" id="2.7.1.39" evidence="8 9"/>
<dbReference type="Gene3D" id="3.90.1200.10">
    <property type="match status" value="1"/>
</dbReference>
<keyword evidence="3 8" id="KW-0791">Threonine biosynthesis</keyword>
<name>A0ABS9Z4I0_9HYPH</name>
<dbReference type="RefSeq" id="WP_243066586.1">
    <property type="nucleotide sequence ID" value="NZ_JAIVFK010000004.1"/>
</dbReference>
<gene>
    <name evidence="8 11" type="primary">thrB</name>
    <name evidence="11" type="ORF">K2U94_07385</name>
</gene>
<comment type="caution">
    <text evidence="11">The sequence shown here is derived from an EMBL/GenBank/DDBJ whole genome shotgun (WGS) entry which is preliminary data.</text>
</comment>
<evidence type="ECO:0000313" key="11">
    <source>
        <dbReference type="EMBL" id="MCI4682585.1"/>
    </source>
</evidence>
<dbReference type="NCBIfam" id="TIGR00938">
    <property type="entry name" value="thrB_alt"/>
    <property type="match status" value="1"/>
</dbReference>
<evidence type="ECO:0000256" key="2">
    <source>
        <dbReference type="ARBA" id="ARBA00022679"/>
    </source>
</evidence>
<keyword evidence="1 8" id="KW-0028">Amino-acid biosynthesis</keyword>
<dbReference type="Gene3D" id="3.30.200.20">
    <property type="entry name" value="Phosphorylase Kinase, domain 1"/>
    <property type="match status" value="1"/>
</dbReference>
<evidence type="ECO:0000256" key="4">
    <source>
        <dbReference type="ARBA" id="ARBA00022741"/>
    </source>
</evidence>
<dbReference type="InterPro" id="IPR011009">
    <property type="entry name" value="Kinase-like_dom_sf"/>
</dbReference>
<keyword evidence="6 8" id="KW-0067">ATP-binding</keyword>
<comment type="pathway">
    <text evidence="8">Amino-acid biosynthesis; L-threonine biosynthesis; L-threonine from L-aspartate: step 4/5.</text>
</comment>
<reference evidence="11" key="1">
    <citation type="journal article" date="2022" name="ISME J.">
        <title>Identification of active gaseous-alkane degraders at natural gas seeps.</title>
        <authorList>
            <person name="Farhan Ul Haque M."/>
            <person name="Hernandez M."/>
            <person name="Crombie A.T."/>
            <person name="Murrell J.C."/>
        </authorList>
    </citation>
    <scope>NUCLEOTIDE SEQUENCE</scope>
    <source>
        <strain evidence="11">PC2</strain>
    </source>
</reference>
<protein>
    <recommendedName>
        <fullName evidence="8 9">Homoserine kinase</fullName>
        <shortName evidence="8">HK</shortName>
        <shortName evidence="8">HSK</shortName>
        <ecNumber evidence="8 9">2.7.1.39</ecNumber>
    </recommendedName>
</protein>
<accession>A0ABS9Z4I0</accession>
<dbReference type="GO" id="GO:0004413">
    <property type="term" value="F:homoserine kinase activity"/>
    <property type="evidence" value="ECO:0007669"/>
    <property type="project" value="UniProtKB-EC"/>
</dbReference>
<keyword evidence="5 8" id="KW-0418">Kinase</keyword>
<dbReference type="InterPro" id="IPR005280">
    <property type="entry name" value="Homoserine_kinase_II"/>
</dbReference>
<dbReference type="HAMAP" id="MF_00301">
    <property type="entry name" value="Homoser_kinase_2"/>
    <property type="match status" value="1"/>
</dbReference>
<evidence type="ECO:0000256" key="7">
    <source>
        <dbReference type="ARBA" id="ARBA00038240"/>
    </source>
</evidence>
<evidence type="ECO:0000256" key="9">
    <source>
        <dbReference type="NCBIfam" id="TIGR00938"/>
    </source>
</evidence>
<dbReference type="PANTHER" id="PTHR21064:SF6">
    <property type="entry name" value="AMINOGLYCOSIDE PHOSPHOTRANSFERASE DOMAIN-CONTAINING PROTEIN"/>
    <property type="match status" value="1"/>
</dbReference>
<evidence type="ECO:0000256" key="6">
    <source>
        <dbReference type="ARBA" id="ARBA00022840"/>
    </source>
</evidence>
<dbReference type="PANTHER" id="PTHR21064">
    <property type="entry name" value="AMINOGLYCOSIDE PHOSPHOTRANSFERASE DOMAIN-CONTAINING PROTEIN-RELATED"/>
    <property type="match status" value="1"/>
</dbReference>
<evidence type="ECO:0000259" key="10">
    <source>
        <dbReference type="Pfam" id="PF01636"/>
    </source>
</evidence>
<comment type="catalytic activity">
    <reaction evidence="8">
        <text>L-homoserine + ATP = O-phospho-L-homoserine + ADP + H(+)</text>
        <dbReference type="Rhea" id="RHEA:13985"/>
        <dbReference type="ChEBI" id="CHEBI:15378"/>
        <dbReference type="ChEBI" id="CHEBI:30616"/>
        <dbReference type="ChEBI" id="CHEBI:57476"/>
        <dbReference type="ChEBI" id="CHEBI:57590"/>
        <dbReference type="ChEBI" id="CHEBI:456216"/>
        <dbReference type="EC" id="2.7.1.39"/>
    </reaction>
</comment>
<keyword evidence="4 8" id="KW-0547">Nucleotide-binding</keyword>
<comment type="similarity">
    <text evidence="7 8">Belongs to the pseudomonas-type ThrB family.</text>
</comment>
<dbReference type="EMBL" id="JAIVFP010000001">
    <property type="protein sequence ID" value="MCI4682585.1"/>
    <property type="molecule type" value="Genomic_DNA"/>
</dbReference>
<evidence type="ECO:0000256" key="1">
    <source>
        <dbReference type="ARBA" id="ARBA00022605"/>
    </source>
</evidence>
<organism evidence="11 12">
    <name type="scientific">Candidatus Rhodoblastus alkanivorans</name>
    <dbReference type="NCBI Taxonomy" id="2954117"/>
    <lineage>
        <taxon>Bacteria</taxon>
        <taxon>Pseudomonadati</taxon>
        <taxon>Pseudomonadota</taxon>
        <taxon>Alphaproteobacteria</taxon>
        <taxon>Hyphomicrobiales</taxon>
        <taxon>Rhodoblastaceae</taxon>
        <taxon>Rhodoblastus</taxon>
    </lineage>
</organism>